<dbReference type="PANTHER" id="PTHR11228:SF7">
    <property type="entry name" value="PQQA PEPTIDE CYCLASE"/>
    <property type="match status" value="1"/>
</dbReference>
<dbReference type="SUPFAM" id="SSF102114">
    <property type="entry name" value="Radical SAM enzymes"/>
    <property type="match status" value="1"/>
</dbReference>
<dbReference type="EMBL" id="BARS01057798">
    <property type="protein sequence ID" value="GAG43051.1"/>
    <property type="molecule type" value="Genomic_DNA"/>
</dbReference>
<evidence type="ECO:0000313" key="6">
    <source>
        <dbReference type="EMBL" id="GAG43051.1"/>
    </source>
</evidence>
<evidence type="ECO:0000256" key="4">
    <source>
        <dbReference type="ARBA" id="ARBA00023014"/>
    </source>
</evidence>
<keyword evidence="3" id="KW-0408">Iron</keyword>
<dbReference type="GO" id="GO:0051536">
    <property type="term" value="F:iron-sulfur cluster binding"/>
    <property type="evidence" value="ECO:0007669"/>
    <property type="project" value="UniProtKB-KW"/>
</dbReference>
<reference evidence="6" key="1">
    <citation type="journal article" date="2014" name="Front. Microbiol.">
        <title>High frequency of phylogenetically diverse reductive dehalogenase-homologous genes in deep subseafloor sedimentary metagenomes.</title>
        <authorList>
            <person name="Kawai M."/>
            <person name="Futagami T."/>
            <person name="Toyoda A."/>
            <person name="Takaki Y."/>
            <person name="Nishi S."/>
            <person name="Hori S."/>
            <person name="Arai W."/>
            <person name="Tsubouchi T."/>
            <person name="Morono Y."/>
            <person name="Uchiyama I."/>
            <person name="Ito T."/>
            <person name="Fujiyama A."/>
            <person name="Inagaki F."/>
            <person name="Takami H."/>
        </authorList>
    </citation>
    <scope>NUCLEOTIDE SEQUENCE</scope>
    <source>
        <strain evidence="6">Expedition CK06-06</strain>
    </source>
</reference>
<dbReference type="InterPro" id="IPR013785">
    <property type="entry name" value="Aldolase_TIM"/>
</dbReference>
<feature type="domain" description="Radical SAM core" evidence="5">
    <location>
        <begin position="13"/>
        <end position="110"/>
    </location>
</feature>
<evidence type="ECO:0000256" key="3">
    <source>
        <dbReference type="ARBA" id="ARBA00023004"/>
    </source>
</evidence>
<evidence type="ECO:0000259" key="5">
    <source>
        <dbReference type="Pfam" id="PF04055"/>
    </source>
</evidence>
<dbReference type="GO" id="GO:0046872">
    <property type="term" value="F:metal ion binding"/>
    <property type="evidence" value="ECO:0007669"/>
    <property type="project" value="UniProtKB-KW"/>
</dbReference>
<dbReference type="Pfam" id="PF04055">
    <property type="entry name" value="Radical_SAM"/>
    <property type="match status" value="1"/>
</dbReference>
<sequence length="111" mass="12486">MPAKYYTKLPQTLNEINITGGEPFLRKDLIEVVDTIYTHNKNTRFVFSSNGLLPKLITDKVKEIKKLGAKVGIRISVDGIGEVHDQSRGIVGAFDKTMLTIEKLKQLEIKD</sequence>
<dbReference type="InterPro" id="IPR050377">
    <property type="entry name" value="Radical_SAM_PqqE_MftC-like"/>
</dbReference>
<dbReference type="InterPro" id="IPR007197">
    <property type="entry name" value="rSAM"/>
</dbReference>
<keyword evidence="1" id="KW-0949">S-adenosyl-L-methionine</keyword>
<keyword evidence="2" id="KW-0479">Metal-binding</keyword>
<dbReference type="InterPro" id="IPR058240">
    <property type="entry name" value="rSAM_sf"/>
</dbReference>
<dbReference type="Gene3D" id="3.20.20.70">
    <property type="entry name" value="Aldolase class I"/>
    <property type="match status" value="1"/>
</dbReference>
<dbReference type="PANTHER" id="PTHR11228">
    <property type="entry name" value="RADICAL SAM DOMAIN PROTEIN"/>
    <property type="match status" value="1"/>
</dbReference>
<name>X0Z394_9ZZZZ</name>
<organism evidence="6">
    <name type="scientific">marine sediment metagenome</name>
    <dbReference type="NCBI Taxonomy" id="412755"/>
    <lineage>
        <taxon>unclassified sequences</taxon>
        <taxon>metagenomes</taxon>
        <taxon>ecological metagenomes</taxon>
    </lineage>
</organism>
<gene>
    <name evidence="6" type="ORF">S01H1_84591</name>
</gene>
<accession>X0Z394</accession>
<feature type="non-terminal residue" evidence="6">
    <location>
        <position position="111"/>
    </location>
</feature>
<comment type="caution">
    <text evidence="6">The sequence shown here is derived from an EMBL/GenBank/DDBJ whole genome shotgun (WGS) entry which is preliminary data.</text>
</comment>
<dbReference type="CDD" id="cd01335">
    <property type="entry name" value="Radical_SAM"/>
    <property type="match status" value="1"/>
</dbReference>
<protein>
    <recommendedName>
        <fullName evidence="5">Radical SAM core domain-containing protein</fullName>
    </recommendedName>
</protein>
<dbReference type="AlphaFoldDB" id="X0Z394"/>
<proteinExistence type="predicted"/>
<evidence type="ECO:0000256" key="2">
    <source>
        <dbReference type="ARBA" id="ARBA00022723"/>
    </source>
</evidence>
<evidence type="ECO:0000256" key="1">
    <source>
        <dbReference type="ARBA" id="ARBA00022691"/>
    </source>
</evidence>
<keyword evidence="4" id="KW-0411">Iron-sulfur</keyword>
<dbReference type="GO" id="GO:0003824">
    <property type="term" value="F:catalytic activity"/>
    <property type="evidence" value="ECO:0007669"/>
    <property type="project" value="InterPro"/>
</dbReference>